<keyword evidence="2" id="KW-0539">Nucleus</keyword>
<evidence type="ECO:0000313" key="6">
    <source>
        <dbReference type="Proteomes" id="UP000834106"/>
    </source>
</evidence>
<feature type="compositionally biased region" description="Basic and acidic residues" evidence="3">
    <location>
        <begin position="267"/>
        <end position="286"/>
    </location>
</feature>
<feature type="region of interest" description="Disordered" evidence="3">
    <location>
        <begin position="398"/>
        <end position="426"/>
    </location>
</feature>
<protein>
    <recommendedName>
        <fullName evidence="4">RecQ mediated genome instability protein 1 OB-fold domain-containing protein</fullName>
    </recommendedName>
</protein>
<dbReference type="PANTHER" id="PTHR13681">
    <property type="entry name" value="SURVIVAL OF MOTOR NEURON-RELATED-SPLICING FACTOR 30-RELATED"/>
    <property type="match status" value="1"/>
</dbReference>
<evidence type="ECO:0000256" key="1">
    <source>
        <dbReference type="ARBA" id="ARBA00004123"/>
    </source>
</evidence>
<name>A0AAD2DX63_9LAMI</name>
<feature type="compositionally biased region" description="Polar residues" evidence="3">
    <location>
        <begin position="244"/>
        <end position="264"/>
    </location>
</feature>
<dbReference type="SMART" id="SM01161">
    <property type="entry name" value="DUF1767"/>
    <property type="match status" value="1"/>
</dbReference>
<feature type="domain" description="RecQ mediated genome instability protein 1 OB-fold" evidence="4">
    <location>
        <begin position="84"/>
        <end position="186"/>
    </location>
</feature>
<evidence type="ECO:0000259" key="4">
    <source>
        <dbReference type="Pfam" id="PF08585"/>
    </source>
</evidence>
<accession>A0AAD2DX63</accession>
<dbReference type="AlphaFoldDB" id="A0AAD2DX63"/>
<comment type="subcellular location">
    <subcellularLocation>
        <location evidence="1">Nucleus</location>
    </subcellularLocation>
</comment>
<feature type="region of interest" description="Disordered" evidence="3">
    <location>
        <begin position="240"/>
        <end position="336"/>
    </location>
</feature>
<dbReference type="InterPro" id="IPR042470">
    <property type="entry name" value="RMI1_N_C_sf"/>
</dbReference>
<dbReference type="PANTHER" id="PTHR13681:SF24">
    <property type="entry name" value="TUDOR DOMAIN-CONTAINING PROTEIN 3"/>
    <property type="match status" value="1"/>
</dbReference>
<organism evidence="5 6">
    <name type="scientific">Fraxinus pennsylvanica</name>
    <dbReference type="NCBI Taxonomy" id="56036"/>
    <lineage>
        <taxon>Eukaryota</taxon>
        <taxon>Viridiplantae</taxon>
        <taxon>Streptophyta</taxon>
        <taxon>Embryophyta</taxon>
        <taxon>Tracheophyta</taxon>
        <taxon>Spermatophyta</taxon>
        <taxon>Magnoliopsida</taxon>
        <taxon>eudicotyledons</taxon>
        <taxon>Gunneridae</taxon>
        <taxon>Pentapetalae</taxon>
        <taxon>asterids</taxon>
        <taxon>lamiids</taxon>
        <taxon>Lamiales</taxon>
        <taxon>Oleaceae</taxon>
        <taxon>Oleeae</taxon>
        <taxon>Fraxinus</taxon>
    </lineage>
</organism>
<dbReference type="Pfam" id="PF08585">
    <property type="entry name" value="RMI1_N_C"/>
    <property type="match status" value="1"/>
</dbReference>
<dbReference type="Proteomes" id="UP000834106">
    <property type="component" value="Chromosome 8"/>
</dbReference>
<reference evidence="5" key="1">
    <citation type="submission" date="2023-05" db="EMBL/GenBank/DDBJ databases">
        <authorList>
            <person name="Huff M."/>
        </authorList>
    </citation>
    <scope>NUCLEOTIDE SEQUENCE</scope>
</reference>
<dbReference type="GO" id="GO:0005634">
    <property type="term" value="C:nucleus"/>
    <property type="evidence" value="ECO:0007669"/>
    <property type="project" value="UniProtKB-SubCell"/>
</dbReference>
<dbReference type="InterPro" id="IPR013894">
    <property type="entry name" value="RMI1_OB"/>
</dbReference>
<gene>
    <name evidence="5" type="ORF">FPE_LOCUS13985</name>
</gene>
<evidence type="ECO:0000256" key="2">
    <source>
        <dbReference type="ARBA" id="ARBA00023242"/>
    </source>
</evidence>
<keyword evidence="6" id="KW-1185">Reference proteome</keyword>
<evidence type="ECO:0000256" key="3">
    <source>
        <dbReference type="SAM" id="MobiDB-lite"/>
    </source>
</evidence>
<proteinExistence type="predicted"/>
<evidence type="ECO:0000313" key="5">
    <source>
        <dbReference type="EMBL" id="CAI9766555.1"/>
    </source>
</evidence>
<dbReference type="Gene3D" id="2.40.50.770">
    <property type="entry name" value="RecQ-mediated genome instability protein Rmi1, C-terminal domain"/>
    <property type="match status" value="1"/>
</dbReference>
<sequence>MQTNTSSSSSLSPSAATESLLQALTTRGWCFGDVNQVKALIAAQLSLHGGRCTVGSIESELVNLDLRSIGGKCLPEPAILRKVSHFQGPKVLQISSVRDISRSTAESSENSDNHRLLRLKLTDGHSEITAVEYSHVPSIPEDVIPGTKVQLQNRAEIHDGIICFHDRIITMLGGIVQSLYEEWQMKNKYLVNSLSTSRLLHESAEGPPPFEKLQIQAPSQRIAGFSRSSVNDSGCTLFRKSESSKMSQTSGLQDSDPTMDSENNVAECRDNVDKSKEKPASSDTRSKVAASVPVQNQSAAQKLLQKKSQPDYGDLHSRGQRHRRKGKEEDSPMFTLDEWERRKTGVNLPRTDELSDINQDEDLARQLQRQFDLEDIPERKDPHMLDADYIKKNMFNFERDDSGTFSGTRSRGRGRGRGRRGARGRA</sequence>
<dbReference type="EMBL" id="OU503043">
    <property type="protein sequence ID" value="CAI9766555.1"/>
    <property type="molecule type" value="Genomic_DNA"/>
</dbReference>
<feature type="compositionally biased region" description="Basic residues" evidence="3">
    <location>
        <begin position="410"/>
        <end position="426"/>
    </location>
</feature>